<dbReference type="PANTHER" id="PTHR13887:SF14">
    <property type="entry name" value="DISULFIDE BOND FORMATION PROTEIN D"/>
    <property type="match status" value="1"/>
</dbReference>
<keyword evidence="2" id="KW-0732">Signal</keyword>
<dbReference type="RefSeq" id="WP_188402421.1">
    <property type="nucleotide sequence ID" value="NZ_BMCE01000002.1"/>
</dbReference>
<dbReference type="InterPro" id="IPR036249">
    <property type="entry name" value="Thioredoxin-like_sf"/>
</dbReference>
<name>A0ABS2ZFZ9_9BACL</name>
<feature type="transmembrane region" description="Helical" evidence="6">
    <location>
        <begin position="21"/>
        <end position="45"/>
    </location>
</feature>
<keyword evidence="4" id="KW-1015">Disulfide bond</keyword>
<dbReference type="PANTHER" id="PTHR13887">
    <property type="entry name" value="GLUTATHIONE S-TRANSFERASE KAPPA"/>
    <property type="match status" value="1"/>
</dbReference>
<proteinExistence type="inferred from homology"/>
<organism evidence="8 9">
    <name type="scientific">Fictibacillus barbaricus</name>
    <dbReference type="NCBI Taxonomy" id="182136"/>
    <lineage>
        <taxon>Bacteria</taxon>
        <taxon>Bacillati</taxon>
        <taxon>Bacillota</taxon>
        <taxon>Bacilli</taxon>
        <taxon>Bacillales</taxon>
        <taxon>Fictibacillaceae</taxon>
        <taxon>Fictibacillus</taxon>
    </lineage>
</organism>
<evidence type="ECO:0000256" key="1">
    <source>
        <dbReference type="ARBA" id="ARBA00005791"/>
    </source>
</evidence>
<keyword evidence="6" id="KW-1133">Transmembrane helix</keyword>
<keyword evidence="3" id="KW-0560">Oxidoreductase</keyword>
<keyword evidence="9" id="KW-1185">Reference proteome</keyword>
<sequence length="242" mass="27489">MGKQKKKNAKAVSTKKKKSSSPVWLFWTIGILTIGLIVFMFSGMLDKDSSNTAISYANQPYLGKEEAPVNIIEFGDYKCPICKDFNESFFPLIDQELIQTGKVKFYFLNYPFINVDSERSALFGETVYKELGNDTFWKFHKLLYEKQPEDQSLERKDIFTEKFLLETLGETTTEENVKKVSGQLENNESEEAVETDEALVSDLGVTGTPTLFVNGKKFEGSSIEDLKMMVDEAEKEVNKGDK</sequence>
<evidence type="ECO:0000259" key="7">
    <source>
        <dbReference type="Pfam" id="PF13462"/>
    </source>
</evidence>
<dbReference type="Gene3D" id="3.40.30.10">
    <property type="entry name" value="Glutaredoxin"/>
    <property type="match status" value="1"/>
</dbReference>
<feature type="domain" description="Thioredoxin-like fold" evidence="7">
    <location>
        <begin position="58"/>
        <end position="232"/>
    </location>
</feature>
<evidence type="ECO:0000313" key="9">
    <source>
        <dbReference type="Proteomes" id="UP001319060"/>
    </source>
</evidence>
<keyword evidence="6" id="KW-0812">Transmembrane</keyword>
<evidence type="ECO:0000256" key="2">
    <source>
        <dbReference type="ARBA" id="ARBA00022729"/>
    </source>
</evidence>
<evidence type="ECO:0000256" key="6">
    <source>
        <dbReference type="SAM" id="Phobius"/>
    </source>
</evidence>
<dbReference type="InterPro" id="IPR012336">
    <property type="entry name" value="Thioredoxin-like_fold"/>
</dbReference>
<gene>
    <name evidence="8" type="ORF">JYA64_09590</name>
</gene>
<protein>
    <submittedName>
        <fullName evidence="8">Thioredoxin domain-containing protein</fullName>
    </submittedName>
</protein>
<dbReference type="Pfam" id="PF13462">
    <property type="entry name" value="Thioredoxin_4"/>
    <property type="match status" value="1"/>
</dbReference>
<reference evidence="8 9" key="1">
    <citation type="submission" date="2021-01" db="EMBL/GenBank/DDBJ databases">
        <title>Genome Sequencing of Type Strains.</title>
        <authorList>
            <person name="Lemaire J.F."/>
            <person name="Inderbitzin P."/>
            <person name="Collins S.B."/>
            <person name="Wespe N."/>
            <person name="Knight-Connoni V."/>
        </authorList>
    </citation>
    <scope>NUCLEOTIDE SEQUENCE [LARGE SCALE GENOMIC DNA]</scope>
    <source>
        <strain evidence="8 9">DSM 14730</strain>
    </source>
</reference>
<dbReference type="EMBL" id="JAFHKS010000043">
    <property type="protein sequence ID" value="MBN3545546.1"/>
    <property type="molecule type" value="Genomic_DNA"/>
</dbReference>
<evidence type="ECO:0000256" key="4">
    <source>
        <dbReference type="ARBA" id="ARBA00023157"/>
    </source>
</evidence>
<keyword evidence="6" id="KW-0472">Membrane</keyword>
<dbReference type="Proteomes" id="UP001319060">
    <property type="component" value="Unassembled WGS sequence"/>
</dbReference>
<evidence type="ECO:0000256" key="5">
    <source>
        <dbReference type="ARBA" id="ARBA00023284"/>
    </source>
</evidence>
<evidence type="ECO:0000256" key="3">
    <source>
        <dbReference type="ARBA" id="ARBA00023002"/>
    </source>
</evidence>
<accession>A0ABS2ZFZ9</accession>
<keyword evidence="5" id="KW-0676">Redox-active center</keyword>
<comment type="similarity">
    <text evidence="1">Belongs to the thioredoxin family. DsbA subfamily.</text>
</comment>
<comment type="caution">
    <text evidence="8">The sequence shown here is derived from an EMBL/GenBank/DDBJ whole genome shotgun (WGS) entry which is preliminary data.</text>
</comment>
<dbReference type="SUPFAM" id="SSF52833">
    <property type="entry name" value="Thioredoxin-like"/>
    <property type="match status" value="1"/>
</dbReference>
<evidence type="ECO:0000313" key="8">
    <source>
        <dbReference type="EMBL" id="MBN3545546.1"/>
    </source>
</evidence>